<dbReference type="InterPro" id="IPR013655">
    <property type="entry name" value="PAS_fold_3"/>
</dbReference>
<keyword evidence="1" id="KW-0812">Transmembrane</keyword>
<dbReference type="Pfam" id="PF00563">
    <property type="entry name" value="EAL"/>
    <property type="match status" value="1"/>
</dbReference>
<dbReference type="InterPro" id="IPR035965">
    <property type="entry name" value="PAS-like_dom_sf"/>
</dbReference>
<dbReference type="Pfam" id="PF00990">
    <property type="entry name" value="GGDEF"/>
    <property type="match status" value="1"/>
</dbReference>
<feature type="transmembrane region" description="Helical" evidence="1">
    <location>
        <begin position="800"/>
        <end position="821"/>
    </location>
</feature>
<dbReference type="InterPro" id="IPR043128">
    <property type="entry name" value="Rev_trsase/Diguanyl_cyclase"/>
</dbReference>
<dbReference type="Gene3D" id="3.30.450.20">
    <property type="entry name" value="PAS domain"/>
    <property type="match status" value="2"/>
</dbReference>
<dbReference type="PROSITE" id="PS50887">
    <property type="entry name" value="GGDEF"/>
    <property type="match status" value="1"/>
</dbReference>
<dbReference type="SUPFAM" id="SSF55073">
    <property type="entry name" value="Nucleotide cyclase"/>
    <property type="match status" value="1"/>
</dbReference>
<dbReference type="InterPro" id="IPR000160">
    <property type="entry name" value="GGDEF_dom"/>
</dbReference>
<dbReference type="CDD" id="cd00130">
    <property type="entry name" value="PAS"/>
    <property type="match status" value="1"/>
</dbReference>
<reference evidence="5 6" key="1">
    <citation type="submission" date="2014-12" db="EMBL/GenBank/DDBJ databases">
        <title>Genome sequencing of Alteromonas marina AD001.</title>
        <authorList>
            <person name="Adrian T.G.S."/>
            <person name="Chan K.G."/>
        </authorList>
    </citation>
    <scope>NUCLEOTIDE SEQUENCE [LARGE SCALE GENOMIC DNA]</scope>
    <source>
        <strain evidence="5 6">AD001</strain>
    </source>
</reference>
<dbReference type="InterPro" id="IPR052155">
    <property type="entry name" value="Biofilm_reg_signaling"/>
</dbReference>
<dbReference type="PANTHER" id="PTHR44757:SF2">
    <property type="entry name" value="BIOFILM ARCHITECTURE MAINTENANCE PROTEIN MBAA"/>
    <property type="match status" value="1"/>
</dbReference>
<dbReference type="EMBL" id="JWLW01000004">
    <property type="protein sequence ID" value="KHT56719.1"/>
    <property type="molecule type" value="Genomic_DNA"/>
</dbReference>
<dbReference type="SUPFAM" id="SSF141868">
    <property type="entry name" value="EAL domain-like"/>
    <property type="match status" value="1"/>
</dbReference>
<evidence type="ECO:0000259" key="4">
    <source>
        <dbReference type="PROSITE" id="PS50887"/>
    </source>
</evidence>
<keyword evidence="1" id="KW-1133">Transmembrane helix</keyword>
<comment type="caution">
    <text evidence="5">The sequence shown here is derived from an EMBL/GenBank/DDBJ whole genome shotgun (WGS) entry which is preliminary data.</text>
</comment>
<dbReference type="Pfam" id="PF08447">
    <property type="entry name" value="PAS_3"/>
    <property type="match status" value="1"/>
</dbReference>
<organism evidence="5 6">
    <name type="scientific">Alteromonas marina</name>
    <dbReference type="NCBI Taxonomy" id="203795"/>
    <lineage>
        <taxon>Bacteria</taxon>
        <taxon>Pseudomonadati</taxon>
        <taxon>Pseudomonadota</taxon>
        <taxon>Gammaproteobacteria</taxon>
        <taxon>Alteromonadales</taxon>
        <taxon>Alteromonadaceae</taxon>
        <taxon>Alteromonas/Salinimonas group</taxon>
        <taxon>Alteromonas</taxon>
    </lineage>
</organism>
<dbReference type="Proteomes" id="UP000031197">
    <property type="component" value="Unassembled WGS sequence"/>
</dbReference>
<protein>
    <submittedName>
        <fullName evidence="5">Histidine kinase</fullName>
    </submittedName>
</protein>
<keyword evidence="1" id="KW-0472">Membrane</keyword>
<dbReference type="Pfam" id="PF07495">
    <property type="entry name" value="Y_Y_Y"/>
    <property type="match status" value="1"/>
</dbReference>
<dbReference type="SMART" id="SM00267">
    <property type="entry name" value="GGDEF"/>
    <property type="match status" value="1"/>
</dbReference>
<dbReference type="SUPFAM" id="SSF63829">
    <property type="entry name" value="Calcium-dependent phosphotriesterase"/>
    <property type="match status" value="2"/>
</dbReference>
<dbReference type="SUPFAM" id="SSF55785">
    <property type="entry name" value="PYP-like sensor domain (PAS domain)"/>
    <property type="match status" value="2"/>
</dbReference>
<dbReference type="OrthoDB" id="9804951at2"/>
<evidence type="ECO:0000259" key="3">
    <source>
        <dbReference type="PROSITE" id="PS50883"/>
    </source>
</evidence>
<dbReference type="NCBIfam" id="TIGR00254">
    <property type="entry name" value="GGDEF"/>
    <property type="match status" value="1"/>
</dbReference>
<dbReference type="InterPro" id="IPR001610">
    <property type="entry name" value="PAC"/>
</dbReference>
<dbReference type="InterPro" id="IPR013783">
    <property type="entry name" value="Ig-like_fold"/>
</dbReference>
<feature type="domain" description="GGDEF" evidence="4">
    <location>
        <begin position="1111"/>
        <end position="1244"/>
    </location>
</feature>
<dbReference type="InterPro" id="IPR035919">
    <property type="entry name" value="EAL_sf"/>
</dbReference>
<feature type="domain" description="PAC" evidence="2">
    <location>
        <begin position="1031"/>
        <end position="1083"/>
    </location>
</feature>
<dbReference type="Gene3D" id="3.20.20.450">
    <property type="entry name" value="EAL domain"/>
    <property type="match status" value="1"/>
</dbReference>
<dbReference type="InterPro" id="IPR001633">
    <property type="entry name" value="EAL_dom"/>
</dbReference>
<dbReference type="CDD" id="cd01948">
    <property type="entry name" value="EAL"/>
    <property type="match status" value="1"/>
</dbReference>
<dbReference type="InterPro" id="IPR011123">
    <property type="entry name" value="Y_Y_Y"/>
</dbReference>
<keyword evidence="5" id="KW-0808">Transferase</keyword>
<dbReference type="InterPro" id="IPR015943">
    <property type="entry name" value="WD40/YVTN_repeat-like_dom_sf"/>
</dbReference>
<proteinExistence type="predicted"/>
<dbReference type="PANTHER" id="PTHR44757">
    <property type="entry name" value="DIGUANYLATE CYCLASE DGCP"/>
    <property type="match status" value="1"/>
</dbReference>
<sequence>MRSTLIYSMLLLSLALSGIIFNSAKAIEVSDLHFTELNKQHGLSDTAVLDIVEDHMGFIWLATSNGLNRYSGYDVKQYHPSDVDPNSLPSGYIQTLFVDSEGHLWVGTHSGLALYQPESDSFKVFDKDNSVIKTDLITAISEAKNGDILFTDRKFLYRYAKQNTQISVLTQLFKEESFIKVIFEEANRIWVGSNEFGAALLDTETLDVYDASKVNPWGVSLDIRALHDITVINGNYWLATNEGLIVLASNGRILKRIQGDDLGVTEEVNSFSISVVGEDIWVGTYIGLFLLSDAAQATISPDYRPDFLHLNSDTYSTTGIPSAIVMRVIEDRTGVVWAATFHRGAFKYHPEYASVHFQPVYNSDRHSEDNFSTLWGFAESSEKTLYLVSQQKGLGKISRETGKVSFFDFFEEMDPAIHYWDIEIDDQDNIWIASSAGLLVLKDTKDGLVLVHEYFKGSFIDYIFKSDSAIWLQGLVGHVYSINTPPFSEEIKSVEVIKTAPTEKTRDILAIYEDNNNNIWFRAGEKVVIYSVNEGKAIQVLDSSNGINSLVYGVHETPSGFWLTTRSDGVIQLDKKSFALLNKQKRDNQSGFITSTVAVGNSIWYSDAKGVHKVHLPSLREADSIPNAQLEFNSLGEGAVIATTDETIYFGGNKGFVKISKHAINVNDQVEKTLPPQLYQVSVFGSVEKTRYTQDKSEDSSSYQALKESITYEEQLMLKHDETRFSVSFGLVNPVYPDQVTYRYKLTGFESNWVYVDKERTAQFNNISFGNYTFSVQAKEPGKTWSDSRSLKITIERPPWLHTVALVFYCLIALAILAFILRQYQIRKANQLAIKESEERLKLTLWSSGDELWDWDVYRGQVYRANTWGTLDFPQDDIRTTGAYDANIHPNDINRVKSALREHLEGDSDFYELAYRAKTFKNQWIWILDRGKVVERDHNEQPVRMTGTLKNIHHLKEAEEQLNLFKRSIENISEGVFITNTQFKFISVNNAYCSYTGETRDQALASYMHFHLYPDAFTEEIKKTLKSKGNWSGEVESVRVNGERYEMELNIDAVHDEDGKISHFVGVFSDITSRKSTEKELLKLANIDPLTELPNRSFFQASHQNLVRKSSAHSLLCLDMDNFKKINDSLGHQTGDILIKQIAKRLQRITGKNATCYRLGGDEFSILMEDNADIHTVTHYAQSLLDTLSRPFIINKQEFVLGASIGIAFYPDDGESPQEMLKNADTAMYFAKNNGGNSYQFFSGEMNQNAVRQLQIENLIRQGIKDDLFTVYYQPKVDIASGKLVSMEALVRFEHPQKGIVSPGQFIPLAEQTGQIIEIGEQVLRKACADTKRWVNQGLFSGRVAVNISAKQFELPDLDDRINRILSDVGLSPLHLECEITEGTLMESPENGLQMMTRLRERGIHLALDDFGTGYSSLAYLKRFPLNTLKIDKAFIDDIAKSNVDRHMAAAIINIAHNLGLKVVAEGVEEESQLDILRRYDCEMLQGFLYSRPLNAERFEKLLTENQKLHTLLGSSQY</sequence>
<dbReference type="SMART" id="SM00052">
    <property type="entry name" value="EAL"/>
    <property type="match status" value="1"/>
</dbReference>
<dbReference type="InterPro" id="IPR000700">
    <property type="entry name" value="PAS-assoc_C"/>
</dbReference>
<dbReference type="GO" id="GO:0016301">
    <property type="term" value="F:kinase activity"/>
    <property type="evidence" value="ECO:0007669"/>
    <property type="project" value="UniProtKB-KW"/>
</dbReference>
<evidence type="ECO:0000256" key="1">
    <source>
        <dbReference type="SAM" id="Phobius"/>
    </source>
</evidence>
<dbReference type="InterPro" id="IPR011110">
    <property type="entry name" value="Reg_prop"/>
</dbReference>
<dbReference type="Gene3D" id="3.30.70.270">
    <property type="match status" value="1"/>
</dbReference>
<feature type="domain" description="EAL" evidence="3">
    <location>
        <begin position="1253"/>
        <end position="1507"/>
    </location>
</feature>
<accession>A0A0B3YFM6</accession>
<dbReference type="Pfam" id="PF07494">
    <property type="entry name" value="Reg_prop"/>
    <property type="match status" value="1"/>
</dbReference>
<dbReference type="Pfam" id="PF13426">
    <property type="entry name" value="PAS_9"/>
    <property type="match status" value="1"/>
</dbReference>
<dbReference type="InterPro" id="IPR029787">
    <property type="entry name" value="Nucleotide_cyclase"/>
</dbReference>
<dbReference type="CDD" id="cd01949">
    <property type="entry name" value="GGDEF"/>
    <property type="match status" value="1"/>
</dbReference>
<dbReference type="InterPro" id="IPR000014">
    <property type="entry name" value="PAS"/>
</dbReference>
<keyword evidence="5" id="KW-0418">Kinase</keyword>
<dbReference type="PROSITE" id="PS50113">
    <property type="entry name" value="PAC"/>
    <property type="match status" value="1"/>
</dbReference>
<evidence type="ECO:0000313" key="5">
    <source>
        <dbReference type="EMBL" id="KHT56719.1"/>
    </source>
</evidence>
<name>A0A0B3YFM6_9ALTE</name>
<dbReference type="PROSITE" id="PS50883">
    <property type="entry name" value="EAL"/>
    <property type="match status" value="1"/>
</dbReference>
<gene>
    <name evidence="5" type="ORF">RJ41_02775</name>
</gene>
<dbReference type="RefSeq" id="WP_039216732.1">
    <property type="nucleotide sequence ID" value="NZ_JWLW01000004.1"/>
</dbReference>
<evidence type="ECO:0000313" key="6">
    <source>
        <dbReference type="Proteomes" id="UP000031197"/>
    </source>
</evidence>
<evidence type="ECO:0000259" key="2">
    <source>
        <dbReference type="PROSITE" id="PS50113"/>
    </source>
</evidence>
<dbReference type="Gene3D" id="2.130.10.10">
    <property type="entry name" value="YVTN repeat-like/Quinoprotein amine dehydrogenase"/>
    <property type="match status" value="2"/>
</dbReference>
<dbReference type="Gene3D" id="2.60.40.10">
    <property type="entry name" value="Immunoglobulins"/>
    <property type="match status" value="1"/>
</dbReference>
<dbReference type="NCBIfam" id="TIGR00229">
    <property type="entry name" value="sensory_box"/>
    <property type="match status" value="1"/>
</dbReference>
<keyword evidence="6" id="KW-1185">Reference proteome</keyword>
<dbReference type="SMART" id="SM00086">
    <property type="entry name" value="PAC"/>
    <property type="match status" value="2"/>
</dbReference>